<reference evidence="4" key="1">
    <citation type="submission" date="2023-07" db="EMBL/GenBank/DDBJ databases">
        <title>30 novel species of actinomycetes from the DSMZ collection.</title>
        <authorList>
            <person name="Nouioui I."/>
        </authorList>
    </citation>
    <scope>NUCLEOTIDE SEQUENCE [LARGE SCALE GENOMIC DNA]</scope>
    <source>
        <strain evidence="4">DSM 44938</strain>
    </source>
</reference>
<dbReference type="SUPFAM" id="SSF53474">
    <property type="entry name" value="alpha/beta-Hydrolases"/>
    <property type="match status" value="1"/>
</dbReference>
<dbReference type="PANTHER" id="PTHR11487:SF0">
    <property type="entry name" value="S-ACYL FATTY ACID SYNTHASE THIOESTERASE, MEDIUM CHAIN"/>
    <property type="match status" value="1"/>
</dbReference>
<gene>
    <name evidence="3" type="ORF">RM590_17340</name>
</gene>
<dbReference type="Gene3D" id="3.40.50.1820">
    <property type="entry name" value="alpha/beta hydrolase"/>
    <property type="match status" value="1"/>
</dbReference>
<keyword evidence="3" id="KW-0378">Hydrolase</keyword>
<comment type="similarity">
    <text evidence="1">Belongs to the thioesterase family.</text>
</comment>
<feature type="domain" description="Thioesterase" evidence="2">
    <location>
        <begin position="20"/>
        <end position="243"/>
    </location>
</feature>
<accession>A0ABU2MS74</accession>
<organism evidence="3 4">
    <name type="scientific">Streptomyces litchfieldiae</name>
    <dbReference type="NCBI Taxonomy" id="3075543"/>
    <lineage>
        <taxon>Bacteria</taxon>
        <taxon>Bacillati</taxon>
        <taxon>Actinomycetota</taxon>
        <taxon>Actinomycetes</taxon>
        <taxon>Kitasatosporales</taxon>
        <taxon>Streptomycetaceae</taxon>
        <taxon>Streptomyces</taxon>
    </lineage>
</organism>
<proteinExistence type="inferred from homology"/>
<dbReference type="EMBL" id="JAVREL010000009">
    <property type="protein sequence ID" value="MDT0344370.1"/>
    <property type="molecule type" value="Genomic_DNA"/>
</dbReference>
<name>A0ABU2MS74_9ACTN</name>
<protein>
    <submittedName>
        <fullName evidence="3">Alpha/beta fold hydrolase</fullName>
    </submittedName>
</protein>
<dbReference type="PANTHER" id="PTHR11487">
    <property type="entry name" value="THIOESTERASE"/>
    <property type="match status" value="1"/>
</dbReference>
<dbReference type="Pfam" id="PF00975">
    <property type="entry name" value="Thioesterase"/>
    <property type="match status" value="1"/>
</dbReference>
<dbReference type="InterPro" id="IPR012223">
    <property type="entry name" value="TEII"/>
</dbReference>
<dbReference type="GO" id="GO:0016787">
    <property type="term" value="F:hydrolase activity"/>
    <property type="evidence" value="ECO:0007669"/>
    <property type="project" value="UniProtKB-KW"/>
</dbReference>
<dbReference type="InterPro" id="IPR001031">
    <property type="entry name" value="Thioesterase"/>
</dbReference>
<dbReference type="InterPro" id="IPR029058">
    <property type="entry name" value="AB_hydrolase_fold"/>
</dbReference>
<keyword evidence="4" id="KW-1185">Reference proteome</keyword>
<dbReference type="RefSeq" id="WP_311705497.1">
    <property type="nucleotide sequence ID" value="NZ_JAVREL010000009.1"/>
</dbReference>
<evidence type="ECO:0000313" key="4">
    <source>
        <dbReference type="Proteomes" id="UP001183246"/>
    </source>
</evidence>
<sequence>MADSDTWIRRFHPAPRGRLRLVCFPHAGGAASFYYPVSQALHPDIEVLSLQYPGRQDRRTEPPVPDIMPLAEQVAEALLPWKEGPWAFFGHSMGAVVAFEAARILEGTPGAAPLTQLIVSGRRAPGTRRDEAVHERDDDGLIAEMRRLNGTESGVLDNEELLRMVLPALRNDYRAIETYRGDPGARVSCPITALIGDDDPKATVEETRAWAEHTTGGFDMHVFRGGHFFLVDRQLEVLELITSSLKGTDDE</sequence>
<dbReference type="Proteomes" id="UP001183246">
    <property type="component" value="Unassembled WGS sequence"/>
</dbReference>
<evidence type="ECO:0000256" key="1">
    <source>
        <dbReference type="ARBA" id="ARBA00007169"/>
    </source>
</evidence>
<comment type="caution">
    <text evidence="3">The sequence shown here is derived from an EMBL/GenBank/DDBJ whole genome shotgun (WGS) entry which is preliminary data.</text>
</comment>
<evidence type="ECO:0000259" key="2">
    <source>
        <dbReference type="Pfam" id="PF00975"/>
    </source>
</evidence>
<evidence type="ECO:0000313" key="3">
    <source>
        <dbReference type="EMBL" id="MDT0344370.1"/>
    </source>
</evidence>